<protein>
    <recommendedName>
        <fullName evidence="3">CARDB domain-containing protein</fullName>
    </recommendedName>
</protein>
<accession>A0A1F8BKL3</accession>
<dbReference type="InterPro" id="IPR011635">
    <property type="entry name" value="CARDB"/>
</dbReference>
<dbReference type="Proteomes" id="UP000176725">
    <property type="component" value="Unassembled WGS sequence"/>
</dbReference>
<evidence type="ECO:0000256" key="2">
    <source>
        <dbReference type="SAM" id="Phobius"/>
    </source>
</evidence>
<dbReference type="STRING" id="1802521.A2893_06280"/>
<comment type="caution">
    <text evidence="4">The sequence shown here is derived from an EMBL/GenBank/DDBJ whole genome shotgun (WGS) entry which is preliminary data.</text>
</comment>
<keyword evidence="2" id="KW-0472">Membrane</keyword>
<sequence>MKDLFKGKVVTALVVIATVILAGVAIFTAVRLYQLRREPVAPTAPESEPAAWDCSKYTFSVSGTGVVSVNNQSTRNEPSQQAKVYINGNLVNTFDVPALPMGQSATLGTVQVPTGSFNWRVVGTQDCQSSGTSSGGPVACESLAFSLTENSPTPTITGTVTPSLTPTSTPTGTPSPTLPPDVTATPTPTNPPGATSTSTPTPTQGGGIAAASPTPGGAALPDAGISTPTLLALTVGILMLIGALLLAL</sequence>
<evidence type="ECO:0000256" key="1">
    <source>
        <dbReference type="SAM" id="MobiDB-lite"/>
    </source>
</evidence>
<keyword evidence="2" id="KW-0812">Transmembrane</keyword>
<evidence type="ECO:0000313" key="5">
    <source>
        <dbReference type="Proteomes" id="UP000176725"/>
    </source>
</evidence>
<gene>
    <name evidence="4" type="ORF">A2893_06280</name>
</gene>
<feature type="compositionally biased region" description="Low complexity" evidence="1">
    <location>
        <begin position="151"/>
        <end position="203"/>
    </location>
</feature>
<reference evidence="4 5" key="1">
    <citation type="journal article" date="2016" name="Nat. Commun.">
        <title>Thousands of microbial genomes shed light on interconnected biogeochemical processes in an aquifer system.</title>
        <authorList>
            <person name="Anantharaman K."/>
            <person name="Brown C.T."/>
            <person name="Hug L.A."/>
            <person name="Sharon I."/>
            <person name="Castelle C.J."/>
            <person name="Probst A.J."/>
            <person name="Thomas B.C."/>
            <person name="Singh A."/>
            <person name="Wilkins M.J."/>
            <person name="Karaoz U."/>
            <person name="Brodie E.L."/>
            <person name="Williams K.H."/>
            <person name="Hubbard S.S."/>
            <person name="Banfield J.F."/>
        </authorList>
    </citation>
    <scope>NUCLEOTIDE SEQUENCE [LARGE SCALE GENOMIC DNA]</scope>
</reference>
<proteinExistence type="predicted"/>
<evidence type="ECO:0000313" key="4">
    <source>
        <dbReference type="EMBL" id="OGM64604.1"/>
    </source>
</evidence>
<feature type="transmembrane region" description="Helical" evidence="2">
    <location>
        <begin position="12"/>
        <end position="33"/>
    </location>
</feature>
<evidence type="ECO:0000259" key="3">
    <source>
        <dbReference type="Pfam" id="PF07705"/>
    </source>
</evidence>
<keyword evidence="2" id="KW-1133">Transmembrane helix</keyword>
<organism evidence="4 5">
    <name type="scientific">Candidatus Woesebacteria bacterium RIFCSPLOWO2_01_FULL_39_25</name>
    <dbReference type="NCBI Taxonomy" id="1802521"/>
    <lineage>
        <taxon>Bacteria</taxon>
        <taxon>Candidatus Woeseibacteriota</taxon>
    </lineage>
</organism>
<name>A0A1F8BKL3_9BACT</name>
<feature type="domain" description="CARDB" evidence="3">
    <location>
        <begin position="66"/>
        <end position="113"/>
    </location>
</feature>
<dbReference type="EMBL" id="MGHH01000008">
    <property type="protein sequence ID" value="OGM64604.1"/>
    <property type="molecule type" value="Genomic_DNA"/>
</dbReference>
<feature type="transmembrane region" description="Helical" evidence="2">
    <location>
        <begin position="230"/>
        <end position="247"/>
    </location>
</feature>
<dbReference type="Pfam" id="PF07705">
    <property type="entry name" value="CARDB"/>
    <property type="match status" value="1"/>
</dbReference>
<dbReference type="AlphaFoldDB" id="A0A1F8BKL3"/>
<feature type="region of interest" description="Disordered" evidence="1">
    <location>
        <begin position="149"/>
        <end position="215"/>
    </location>
</feature>